<reference evidence="2 3" key="1">
    <citation type="journal article" date="2014" name="Genome Announc.">
        <title>Complete Genome Sequence of Spiroplasma apis B31T (ATCC 33834), a Bacterium Associated with May Disease of Honeybees (Apis mellifera).</title>
        <authorList>
            <person name="Ku C."/>
            <person name="Lo W.S."/>
            <person name="Chen L.L."/>
            <person name="Kuo C.H."/>
        </authorList>
    </citation>
    <scope>NUCLEOTIDE SEQUENCE [LARGE SCALE GENOMIC DNA]</scope>
    <source>
        <strain evidence="2">B31</strain>
    </source>
</reference>
<name>V5RKK4_SPIAP</name>
<keyword evidence="1" id="KW-0812">Transmembrane</keyword>
<organism evidence="2 3">
    <name type="scientific">Spiroplasma apis B31</name>
    <dbReference type="NCBI Taxonomy" id="1276258"/>
    <lineage>
        <taxon>Bacteria</taxon>
        <taxon>Bacillati</taxon>
        <taxon>Mycoplasmatota</taxon>
        <taxon>Mollicutes</taxon>
        <taxon>Entomoplasmatales</taxon>
        <taxon>Spiroplasmataceae</taxon>
        <taxon>Spiroplasma</taxon>
    </lineage>
</organism>
<keyword evidence="1" id="KW-0472">Membrane</keyword>
<dbReference type="Proteomes" id="UP000018550">
    <property type="component" value="Chromosome"/>
</dbReference>
<keyword evidence="1" id="KW-1133">Transmembrane helix</keyword>
<dbReference type="HOGENOM" id="CLU_445421_0_0_14"/>
<accession>V5RKK4</accession>
<evidence type="ECO:0000313" key="3">
    <source>
        <dbReference type="Proteomes" id="UP000018550"/>
    </source>
</evidence>
<dbReference type="STRING" id="1276258.SAPIS_v1c05000"/>
<feature type="transmembrane region" description="Helical" evidence="1">
    <location>
        <begin position="107"/>
        <end position="126"/>
    </location>
</feature>
<dbReference type="OrthoDB" id="389608at2"/>
<proteinExistence type="predicted"/>
<dbReference type="EMBL" id="CP006682">
    <property type="protein sequence ID" value="AHB36345.1"/>
    <property type="molecule type" value="Genomic_DNA"/>
</dbReference>
<gene>
    <name evidence="2" type="ORF">SAPIS_v1c05000</name>
</gene>
<evidence type="ECO:0000256" key="1">
    <source>
        <dbReference type="SAM" id="Phobius"/>
    </source>
</evidence>
<protein>
    <submittedName>
        <fullName evidence="2">Uncharacterized protein</fullName>
    </submittedName>
</protein>
<dbReference type="PATRIC" id="fig|1276258.3.peg.506"/>
<dbReference type="RefSeq" id="WP_023789336.1">
    <property type="nucleotide sequence ID" value="NC_022998.1"/>
</dbReference>
<dbReference type="KEGG" id="sapi:SAPIS_v1c05000"/>
<sequence>MSTRFNSFYLKNDGDMCEHLKIAYDKICGHYKCINCYTEFYFKNKKQYLHFRSRIVGKYDFKKSPSIQSCQIETKIQESISKRKPSNLSYESHMQTKIRRVNPKKMYYMLFVLLIPLISAISFGVWKGLSKPNTSPDINENVPIIGNILPQKTIAFDETNETKKIINFNEKINDLKVVEIFTTMGITVDINNELKEIVIQIDKNFSGDHYSVAFFSEEYQLKEVLIVSIKKEKFDIGLSKNKIDLIIENNVLPAATITYSDKIKNLKLKSQKPSFLDININESNKEIKLNVKQAGSTSLVFGSDNAVSDETVEVKVTEKVVEKPVIEIVADQALFEKDGSKNVLLSIKNPIANELPVIKSSVEKVAKVEYNSNLKAITITPLSKGKTVVTISYKNTDSVSFNLEVYESINISKFDRILGFVEGYANKNTDLDLNATDKSNLIKEFFKQNGYANISDDIVGQIQLSNFHVIQGQKINRKFNLKANSNSTKVNGSLDDVFIRVAPLDLSDSANQIKESGNFIAEDFLNMSDVDNPVKVEESILKQFMSLNKDLNPMKLEDIQIRKGTAVISNQFSVVIEAKKGQNNVSKEIKYTFGGFYINGTTVKIDIVKMFNS</sequence>
<dbReference type="AlphaFoldDB" id="V5RKK4"/>
<evidence type="ECO:0000313" key="2">
    <source>
        <dbReference type="EMBL" id="AHB36345.1"/>
    </source>
</evidence>
<keyword evidence="3" id="KW-1185">Reference proteome</keyword>